<feature type="region of interest" description="Disordered" evidence="1">
    <location>
        <begin position="95"/>
        <end position="132"/>
    </location>
</feature>
<evidence type="ECO:0000313" key="4">
    <source>
        <dbReference type="EMBL" id="NRN68896.1"/>
    </source>
</evidence>
<evidence type="ECO:0008006" key="6">
    <source>
        <dbReference type="Google" id="ProtNLM"/>
    </source>
</evidence>
<sequence length="132" mass="14085">MKRIVWSCAGMALGVLFIVSATFALLDDKVDCGGETMSEGQVCVRENRSGTVVSEDSLAETRTSETVGGVIGIGFGLLVIVIGAQNLRIGLRNRATAQAAPAQPGPQGPQQPHPYYQQAPHQGWHPQPPQRH</sequence>
<evidence type="ECO:0000256" key="3">
    <source>
        <dbReference type="SAM" id="SignalP"/>
    </source>
</evidence>
<evidence type="ECO:0000256" key="1">
    <source>
        <dbReference type="SAM" id="MobiDB-lite"/>
    </source>
</evidence>
<feature type="compositionally biased region" description="Low complexity" evidence="1">
    <location>
        <begin position="113"/>
        <end position="122"/>
    </location>
</feature>
<keyword evidence="2" id="KW-0812">Transmembrane</keyword>
<reference evidence="4 5" key="1">
    <citation type="submission" date="2020-01" db="EMBL/GenBank/DDBJ databases">
        <title>Kibdelosporangium persica a novel Actinomycetes from a hot desert in Iran.</title>
        <authorList>
            <person name="Safaei N."/>
            <person name="Zaburannyi N."/>
            <person name="Mueller R."/>
            <person name="Wink J."/>
        </authorList>
    </citation>
    <scope>NUCLEOTIDE SEQUENCE [LARGE SCALE GENOMIC DNA]</scope>
    <source>
        <strain evidence="4 5">4NS15</strain>
    </source>
</reference>
<name>A0ABX2FDF7_9PSEU</name>
<feature type="signal peptide" evidence="3">
    <location>
        <begin position="1"/>
        <end position="24"/>
    </location>
</feature>
<proteinExistence type="predicted"/>
<evidence type="ECO:0000313" key="5">
    <source>
        <dbReference type="Proteomes" id="UP000763557"/>
    </source>
</evidence>
<feature type="chain" id="PRO_5045814674" description="Integral membrane protein" evidence="3">
    <location>
        <begin position="25"/>
        <end position="132"/>
    </location>
</feature>
<dbReference type="RefSeq" id="WP_173138497.1">
    <property type="nucleotide sequence ID" value="NZ_CBCSGW010000029.1"/>
</dbReference>
<gene>
    <name evidence="4" type="ORF">GC106_61520</name>
</gene>
<organism evidence="4 5">
    <name type="scientific">Kibdelosporangium persicum</name>
    <dbReference type="NCBI Taxonomy" id="2698649"/>
    <lineage>
        <taxon>Bacteria</taxon>
        <taxon>Bacillati</taxon>
        <taxon>Actinomycetota</taxon>
        <taxon>Actinomycetes</taxon>
        <taxon>Pseudonocardiales</taxon>
        <taxon>Pseudonocardiaceae</taxon>
        <taxon>Kibdelosporangium</taxon>
    </lineage>
</organism>
<dbReference type="EMBL" id="JAAATY010000023">
    <property type="protein sequence ID" value="NRN68896.1"/>
    <property type="molecule type" value="Genomic_DNA"/>
</dbReference>
<feature type="compositionally biased region" description="Pro residues" evidence="1">
    <location>
        <begin position="103"/>
        <end position="112"/>
    </location>
</feature>
<keyword evidence="2" id="KW-1133">Transmembrane helix</keyword>
<accession>A0ABX2FDF7</accession>
<feature type="transmembrane region" description="Helical" evidence="2">
    <location>
        <begin position="66"/>
        <end position="84"/>
    </location>
</feature>
<protein>
    <recommendedName>
        <fullName evidence="6">Integral membrane protein</fullName>
    </recommendedName>
</protein>
<evidence type="ECO:0000256" key="2">
    <source>
        <dbReference type="SAM" id="Phobius"/>
    </source>
</evidence>
<keyword evidence="2" id="KW-0472">Membrane</keyword>
<keyword evidence="3" id="KW-0732">Signal</keyword>
<keyword evidence="5" id="KW-1185">Reference proteome</keyword>
<comment type="caution">
    <text evidence="4">The sequence shown here is derived from an EMBL/GenBank/DDBJ whole genome shotgun (WGS) entry which is preliminary data.</text>
</comment>
<dbReference type="Proteomes" id="UP000763557">
    <property type="component" value="Unassembled WGS sequence"/>
</dbReference>